<dbReference type="InterPro" id="IPR025879">
    <property type="entry name" value="Pab87_oct"/>
</dbReference>
<gene>
    <name evidence="3" type="ORF">ACFQFD_00250</name>
</gene>
<protein>
    <submittedName>
        <fullName evidence="3">Serine hydrolase</fullName>
    </submittedName>
</protein>
<dbReference type="Gene3D" id="2.40.128.210">
    <property type="entry name" value="Pab87 octamerisation domain"/>
    <property type="match status" value="1"/>
</dbReference>
<keyword evidence="4" id="KW-1185">Reference proteome</keyword>
<dbReference type="PANTHER" id="PTHR46825:SF9">
    <property type="entry name" value="BETA-LACTAMASE-RELATED DOMAIN-CONTAINING PROTEIN"/>
    <property type="match status" value="1"/>
</dbReference>
<dbReference type="InterPro" id="IPR012338">
    <property type="entry name" value="Beta-lactam/transpept-like"/>
</dbReference>
<accession>A0ABD5T5U2</accession>
<evidence type="ECO:0000259" key="1">
    <source>
        <dbReference type="Pfam" id="PF00144"/>
    </source>
</evidence>
<reference evidence="3 4" key="1">
    <citation type="journal article" date="2019" name="Int. J. Syst. Evol. Microbiol.">
        <title>The Global Catalogue of Microorganisms (GCM) 10K type strain sequencing project: providing services to taxonomists for standard genome sequencing and annotation.</title>
        <authorList>
            <consortium name="The Broad Institute Genomics Platform"/>
            <consortium name="The Broad Institute Genome Sequencing Center for Infectious Disease"/>
            <person name="Wu L."/>
            <person name="Ma J."/>
        </authorList>
    </citation>
    <scope>NUCLEOTIDE SEQUENCE [LARGE SCALE GENOMIC DNA]</scope>
    <source>
        <strain evidence="3 4">SYNS20</strain>
    </source>
</reference>
<evidence type="ECO:0000259" key="2">
    <source>
        <dbReference type="Pfam" id="PF13969"/>
    </source>
</evidence>
<sequence>MVRPPVYVRVPAYALVLSYQCMAPLVDDSLSEETRTDLENFVTDWMETHDVPGAGVAIVDGDETVYSAGFGAKDLESNAAVTPETLFGIGSATKSFTAVAIMQLVEQGGLAVNNLVADHVDRYEGTDITISDLLTHSSGMPSDGSAVALISRLVGLDPVEVPMSSSDDFARHLRESSSERLTDRDQFFYYNSGYTVLGEVIEAITGQSYEAYIEESILSPLGMERSTFDRQTFEDDGDRMTPYYKEDGNTTKGEFPFDEIIYAPGGLLSSVDELTSYLRFHMNGGTVDGRAILDSSLVAEMHEPVSTRRVSLSGTPQEYGYGWMVSEFLDDTLVGHGGSITVSTAYVGFLEDAGVGVAVACQSQPAAHPMVLGPALLAITQGADPVAAVPHFALTEKNDLVSGDYSSYRGLMDATVENTGGSLQLTLSTRIGEQTVPLVPETTHPEDLRYYTVDGLGDRVPAEFRETDDGLELLYERWRLHAK</sequence>
<feature type="domain" description="Pab87 octamerisation" evidence="2">
    <location>
        <begin position="389"/>
        <end position="481"/>
    </location>
</feature>
<dbReference type="InterPro" id="IPR038164">
    <property type="entry name" value="Pab87_oct_sf"/>
</dbReference>
<proteinExistence type="predicted"/>
<dbReference type="Pfam" id="PF13969">
    <property type="entry name" value="Pab87_oct"/>
    <property type="match status" value="1"/>
</dbReference>
<dbReference type="Gene3D" id="3.40.710.10">
    <property type="entry name" value="DD-peptidase/beta-lactamase superfamily"/>
    <property type="match status" value="1"/>
</dbReference>
<comment type="caution">
    <text evidence="3">The sequence shown here is derived from an EMBL/GenBank/DDBJ whole genome shotgun (WGS) entry which is preliminary data.</text>
</comment>
<dbReference type="InterPro" id="IPR050491">
    <property type="entry name" value="AmpC-like"/>
</dbReference>
<evidence type="ECO:0000313" key="4">
    <source>
        <dbReference type="Proteomes" id="UP001596443"/>
    </source>
</evidence>
<dbReference type="EMBL" id="JBHSWX010000001">
    <property type="protein sequence ID" value="MFC6784466.1"/>
    <property type="molecule type" value="Genomic_DNA"/>
</dbReference>
<dbReference type="Proteomes" id="UP001596443">
    <property type="component" value="Unassembled WGS sequence"/>
</dbReference>
<dbReference type="SUPFAM" id="SSF56601">
    <property type="entry name" value="beta-lactamase/transpeptidase-like"/>
    <property type="match status" value="1"/>
</dbReference>
<dbReference type="RefSeq" id="WP_390214269.1">
    <property type="nucleotide sequence ID" value="NZ_JBHSWX010000001.1"/>
</dbReference>
<dbReference type="AlphaFoldDB" id="A0ABD5T5U2"/>
<name>A0ABD5T5U2_9EURY</name>
<feature type="domain" description="Beta-lactamase-related" evidence="1">
    <location>
        <begin position="39"/>
        <end position="372"/>
    </location>
</feature>
<evidence type="ECO:0000313" key="3">
    <source>
        <dbReference type="EMBL" id="MFC6784466.1"/>
    </source>
</evidence>
<dbReference type="InterPro" id="IPR001466">
    <property type="entry name" value="Beta-lactam-related"/>
</dbReference>
<keyword evidence="3" id="KW-0378">Hydrolase</keyword>
<dbReference type="Pfam" id="PF00144">
    <property type="entry name" value="Beta-lactamase"/>
    <property type="match status" value="1"/>
</dbReference>
<dbReference type="GO" id="GO:0016787">
    <property type="term" value="F:hydrolase activity"/>
    <property type="evidence" value="ECO:0007669"/>
    <property type="project" value="UniProtKB-KW"/>
</dbReference>
<organism evidence="3 4">
    <name type="scientific">Halobaculum halobium</name>
    <dbReference type="NCBI Taxonomy" id="3032281"/>
    <lineage>
        <taxon>Archaea</taxon>
        <taxon>Methanobacteriati</taxon>
        <taxon>Methanobacteriota</taxon>
        <taxon>Stenosarchaea group</taxon>
        <taxon>Halobacteria</taxon>
        <taxon>Halobacteriales</taxon>
        <taxon>Haloferacaceae</taxon>
        <taxon>Halobaculum</taxon>
    </lineage>
</organism>
<dbReference type="PANTHER" id="PTHR46825">
    <property type="entry name" value="D-ALANYL-D-ALANINE-CARBOXYPEPTIDASE/ENDOPEPTIDASE AMPH"/>
    <property type="match status" value="1"/>
</dbReference>